<evidence type="ECO:0000256" key="4">
    <source>
        <dbReference type="ARBA" id="ARBA00023004"/>
    </source>
</evidence>
<feature type="region of interest" description="Disordered" evidence="6">
    <location>
        <begin position="1"/>
        <end position="23"/>
    </location>
</feature>
<dbReference type="InterPro" id="IPR058240">
    <property type="entry name" value="rSAM_sf"/>
</dbReference>
<dbReference type="NCBIfam" id="NF006067">
    <property type="entry name" value="PRK08208.1"/>
    <property type="match status" value="1"/>
</dbReference>
<evidence type="ECO:0000256" key="2">
    <source>
        <dbReference type="ARBA" id="ARBA00022691"/>
    </source>
</evidence>
<dbReference type="SFLD" id="SFLDS00029">
    <property type="entry name" value="Radical_SAM"/>
    <property type="match status" value="1"/>
</dbReference>
<keyword evidence="2" id="KW-0949">S-adenosyl-L-methionine</keyword>
<keyword evidence="4" id="KW-0408">Iron</keyword>
<dbReference type="RefSeq" id="WP_171717479.1">
    <property type="nucleotide sequence ID" value="NZ_WHOB01000029.1"/>
</dbReference>
<dbReference type="InterPro" id="IPR007197">
    <property type="entry name" value="rSAM"/>
</dbReference>
<dbReference type="InterPro" id="IPR006638">
    <property type="entry name" value="Elp3/MiaA/NifB-like_rSAM"/>
</dbReference>
<dbReference type="InterPro" id="IPR034505">
    <property type="entry name" value="Coproporphyrinogen-III_oxidase"/>
</dbReference>
<dbReference type="PROSITE" id="PS51918">
    <property type="entry name" value="RADICAL_SAM"/>
    <property type="match status" value="1"/>
</dbReference>
<dbReference type="SMART" id="SM00729">
    <property type="entry name" value="Elp3"/>
    <property type="match status" value="1"/>
</dbReference>
<evidence type="ECO:0000256" key="6">
    <source>
        <dbReference type="SAM" id="MobiDB-lite"/>
    </source>
</evidence>
<evidence type="ECO:0000259" key="7">
    <source>
        <dbReference type="PROSITE" id="PS51918"/>
    </source>
</evidence>
<dbReference type="InterPro" id="IPR010723">
    <property type="entry name" value="HemN_C"/>
</dbReference>
<evidence type="ECO:0000256" key="3">
    <source>
        <dbReference type="ARBA" id="ARBA00022723"/>
    </source>
</evidence>
<dbReference type="Gene3D" id="3.20.20.70">
    <property type="entry name" value="Aldolase class I"/>
    <property type="match status" value="1"/>
</dbReference>
<proteinExistence type="predicted"/>
<organism evidence="8 9">
    <name type="scientific">Paenibacillus phytohabitans</name>
    <dbReference type="NCBI Taxonomy" id="2654978"/>
    <lineage>
        <taxon>Bacteria</taxon>
        <taxon>Bacillati</taxon>
        <taxon>Bacillota</taxon>
        <taxon>Bacilli</taxon>
        <taxon>Bacillales</taxon>
        <taxon>Paenibacillaceae</taxon>
        <taxon>Paenibacillus</taxon>
    </lineage>
</organism>
<sequence>MTSIRQSLHHKSNDERPPFSPGELQEWTGQITANPYRNYLYSYPHKTAYRGFAAPISLEELWRDEPAESFFLYMHIPFCGARCGFCNLFTLPDKRANVHAEYVDALERQAKQWAAFTRHKPYARFAIGGGTPSLLAPAQLNRLFGIAADIMGVDLAATSISVETSPETLTEEKLSILKEHTVDRVSMGIQSFVAAESAAIYRPQDPDVVYRALELLGKYDFPILNLDLIYGLPGQTVESWLYSLNQALLHEPEEIFIYPLYTREHTIVKPGDLLRQTDIRHECYQTAGQLLAEHGYRQYSMRRFAKENAGTAKDILDYSCQEEGMVGLGCGARSYTRNVHYASRYGVSRKATESIIADYVAAERYDTADYGIVLSLAEQKRRFILKAILHSEGLTVADYSRRFGSALLEDHPELGLLVQSGFAKDEEGILRLTPDGLGYSDSIGDWFISGEIREQMKGFILP</sequence>
<evidence type="ECO:0000313" key="8">
    <source>
        <dbReference type="EMBL" id="NOU79623.1"/>
    </source>
</evidence>
<dbReference type="Proteomes" id="UP000596857">
    <property type="component" value="Unassembled WGS sequence"/>
</dbReference>
<accession>A0ABX1YFJ8</accession>
<feature type="domain" description="Radical SAM core" evidence="7">
    <location>
        <begin position="64"/>
        <end position="297"/>
    </location>
</feature>
<evidence type="ECO:0000256" key="5">
    <source>
        <dbReference type="ARBA" id="ARBA00023014"/>
    </source>
</evidence>
<gene>
    <name evidence="8" type="ORF">GC101_12130</name>
</gene>
<protein>
    <recommendedName>
        <fullName evidence="1">Heme chaperone HemW</fullName>
    </recommendedName>
</protein>
<keyword evidence="3" id="KW-0479">Metal-binding</keyword>
<dbReference type="Pfam" id="PF04055">
    <property type="entry name" value="Radical_SAM"/>
    <property type="match status" value="1"/>
</dbReference>
<keyword evidence="9" id="KW-1185">Reference proteome</keyword>
<dbReference type="PANTHER" id="PTHR13932:SF5">
    <property type="entry name" value="RADICAL S-ADENOSYL METHIONINE DOMAIN-CONTAINING PROTEIN 1, MITOCHONDRIAL"/>
    <property type="match status" value="1"/>
</dbReference>
<dbReference type="PANTHER" id="PTHR13932">
    <property type="entry name" value="COPROPORPHYRINIGEN III OXIDASE"/>
    <property type="match status" value="1"/>
</dbReference>
<dbReference type="InterPro" id="IPR013785">
    <property type="entry name" value="Aldolase_TIM"/>
</dbReference>
<evidence type="ECO:0000313" key="9">
    <source>
        <dbReference type="Proteomes" id="UP000596857"/>
    </source>
</evidence>
<reference evidence="8 9" key="1">
    <citation type="submission" date="2019-10" db="EMBL/GenBank/DDBJ databases">
        <title>Description of Paenibacillus terricola sp. nov.</title>
        <authorList>
            <person name="Carlier A."/>
            <person name="Qi S."/>
        </authorList>
    </citation>
    <scope>NUCLEOTIDE SEQUENCE [LARGE SCALE GENOMIC DNA]</scope>
    <source>
        <strain evidence="8 9">LMG 31459</strain>
    </source>
</reference>
<comment type="caution">
    <text evidence="8">The sequence shown here is derived from an EMBL/GenBank/DDBJ whole genome shotgun (WGS) entry which is preliminary data.</text>
</comment>
<dbReference type="CDD" id="cd01335">
    <property type="entry name" value="Radical_SAM"/>
    <property type="match status" value="1"/>
</dbReference>
<evidence type="ECO:0000256" key="1">
    <source>
        <dbReference type="ARBA" id="ARBA00017228"/>
    </source>
</evidence>
<dbReference type="SFLD" id="SFLDG01065">
    <property type="entry name" value="anaerobic_coproporphyrinogen-I"/>
    <property type="match status" value="1"/>
</dbReference>
<name>A0ABX1YFJ8_9BACL</name>
<keyword evidence="5" id="KW-0411">Iron-sulfur</keyword>
<dbReference type="Pfam" id="PF06969">
    <property type="entry name" value="HemN_C"/>
    <property type="match status" value="1"/>
</dbReference>
<dbReference type="SUPFAM" id="SSF102114">
    <property type="entry name" value="Radical SAM enzymes"/>
    <property type="match status" value="1"/>
</dbReference>
<dbReference type="EMBL" id="WHOB01000029">
    <property type="protein sequence ID" value="NOU79623.1"/>
    <property type="molecule type" value="Genomic_DNA"/>
</dbReference>